<dbReference type="AlphaFoldDB" id="A0A9P5UAE3"/>
<reference evidence="2" key="1">
    <citation type="submission" date="2020-11" db="EMBL/GenBank/DDBJ databases">
        <authorList>
            <consortium name="DOE Joint Genome Institute"/>
            <person name="Ahrendt S."/>
            <person name="Riley R."/>
            <person name="Andreopoulos W."/>
            <person name="Labutti K."/>
            <person name="Pangilinan J."/>
            <person name="Ruiz-Duenas F.J."/>
            <person name="Barrasa J.M."/>
            <person name="Sanchez-Garcia M."/>
            <person name="Camarero S."/>
            <person name="Miyauchi S."/>
            <person name="Serrano A."/>
            <person name="Linde D."/>
            <person name="Babiker R."/>
            <person name="Drula E."/>
            <person name="Ayuso-Fernandez I."/>
            <person name="Pacheco R."/>
            <person name="Padilla G."/>
            <person name="Ferreira P."/>
            <person name="Barriuso J."/>
            <person name="Kellner H."/>
            <person name="Castanera R."/>
            <person name="Alfaro M."/>
            <person name="Ramirez L."/>
            <person name="Pisabarro A.G."/>
            <person name="Kuo A."/>
            <person name="Tritt A."/>
            <person name="Lipzen A."/>
            <person name="He G."/>
            <person name="Yan M."/>
            <person name="Ng V."/>
            <person name="Cullen D."/>
            <person name="Martin F."/>
            <person name="Rosso M.-N."/>
            <person name="Henrissat B."/>
            <person name="Hibbett D."/>
            <person name="Martinez A.T."/>
            <person name="Grigoriev I.V."/>
        </authorList>
    </citation>
    <scope>NUCLEOTIDE SEQUENCE</scope>
    <source>
        <strain evidence="2">AH 40177</strain>
    </source>
</reference>
<comment type="caution">
    <text evidence="2">The sequence shown here is derived from an EMBL/GenBank/DDBJ whole genome shotgun (WGS) entry which is preliminary data.</text>
</comment>
<dbReference type="OrthoDB" id="3059495at2759"/>
<dbReference type="SUPFAM" id="SSF53474">
    <property type="entry name" value="alpha/beta-Hydrolases"/>
    <property type="match status" value="1"/>
</dbReference>
<dbReference type="Gene3D" id="3.40.50.1820">
    <property type="entry name" value="alpha/beta hydrolase"/>
    <property type="match status" value="1"/>
</dbReference>
<gene>
    <name evidence="2" type="ORF">BDP27DRAFT_1445953</name>
</gene>
<name>A0A9P5UAE3_9AGAR</name>
<keyword evidence="3" id="KW-1185">Reference proteome</keyword>
<dbReference type="Proteomes" id="UP000772434">
    <property type="component" value="Unassembled WGS sequence"/>
</dbReference>
<evidence type="ECO:0000313" key="3">
    <source>
        <dbReference type="Proteomes" id="UP000772434"/>
    </source>
</evidence>
<evidence type="ECO:0000259" key="1">
    <source>
        <dbReference type="Pfam" id="PF00975"/>
    </source>
</evidence>
<proteinExistence type="predicted"/>
<feature type="domain" description="Thioesterase" evidence="1">
    <location>
        <begin position="46"/>
        <end position="147"/>
    </location>
</feature>
<dbReference type="Pfam" id="PF00975">
    <property type="entry name" value="Thioesterase"/>
    <property type="match status" value="1"/>
</dbReference>
<dbReference type="InterPro" id="IPR001031">
    <property type="entry name" value="Thioesterase"/>
</dbReference>
<dbReference type="EMBL" id="JADNRY010000028">
    <property type="protein sequence ID" value="KAF9071942.1"/>
    <property type="molecule type" value="Genomic_DNA"/>
</dbReference>
<evidence type="ECO:0000313" key="2">
    <source>
        <dbReference type="EMBL" id="KAF9071942.1"/>
    </source>
</evidence>
<dbReference type="InterPro" id="IPR029058">
    <property type="entry name" value="AB_hydrolase_fold"/>
</dbReference>
<accession>A0A9P5UAE3</accession>
<sequence length="176" mass="19362">MFPTAKDTALLIQQYITTPHVNGTRTKAQLIEADVTLTIHDEDPGIFPFPEATGFATVYSSALAHIPYKTAAFGDRNWGMGVADYDSSTMSIPATVSAFISQIREIQPDGPYHLAGWRLERYMALEAAIQLQDLGERVEVVIMFDSSVWWLEACLCDESSRSMASGARPASPACQR</sequence>
<protein>
    <recommendedName>
        <fullName evidence="1">Thioesterase domain-containing protein</fullName>
    </recommendedName>
</protein>
<organism evidence="2 3">
    <name type="scientific">Rhodocollybia butyracea</name>
    <dbReference type="NCBI Taxonomy" id="206335"/>
    <lineage>
        <taxon>Eukaryota</taxon>
        <taxon>Fungi</taxon>
        <taxon>Dikarya</taxon>
        <taxon>Basidiomycota</taxon>
        <taxon>Agaricomycotina</taxon>
        <taxon>Agaricomycetes</taxon>
        <taxon>Agaricomycetidae</taxon>
        <taxon>Agaricales</taxon>
        <taxon>Marasmiineae</taxon>
        <taxon>Omphalotaceae</taxon>
        <taxon>Rhodocollybia</taxon>
    </lineage>
</organism>